<dbReference type="InterPro" id="IPR011990">
    <property type="entry name" value="TPR-like_helical_dom_sf"/>
</dbReference>
<feature type="compositionally biased region" description="Polar residues" evidence="1">
    <location>
        <begin position="164"/>
        <end position="174"/>
    </location>
</feature>
<proteinExistence type="predicted"/>
<dbReference type="Gene3D" id="1.25.40.10">
    <property type="entry name" value="Tetratricopeptide repeat domain"/>
    <property type="match status" value="1"/>
</dbReference>
<dbReference type="GO" id="GO:0030695">
    <property type="term" value="F:GTPase regulator activity"/>
    <property type="evidence" value="ECO:0007669"/>
    <property type="project" value="InterPro"/>
</dbReference>
<evidence type="ECO:0000256" key="1">
    <source>
        <dbReference type="SAM" id="MobiDB-lite"/>
    </source>
</evidence>
<feature type="region of interest" description="Disordered" evidence="1">
    <location>
        <begin position="149"/>
        <end position="224"/>
    </location>
</feature>
<evidence type="ECO:0000313" key="2">
    <source>
        <dbReference type="WBParaSite" id="TTAC_0000398901-mRNA-1"/>
    </source>
</evidence>
<dbReference type="PROSITE" id="PS50877">
    <property type="entry name" value="GOLOCO"/>
    <property type="match status" value="2"/>
</dbReference>
<protein>
    <submittedName>
        <fullName evidence="2">Bzip transcription factor</fullName>
    </submittedName>
</protein>
<feature type="compositionally biased region" description="Low complexity" evidence="1">
    <location>
        <begin position="214"/>
        <end position="224"/>
    </location>
</feature>
<dbReference type="AlphaFoldDB" id="A0A0R3WT99"/>
<dbReference type="WBParaSite" id="TTAC_0000398901-mRNA-1">
    <property type="protein sequence ID" value="TTAC_0000398901-mRNA-1"/>
    <property type="gene ID" value="TTAC_0000398901"/>
</dbReference>
<accession>A0A0R3WT99</accession>
<dbReference type="STRING" id="6205.A0A0R3WT99"/>
<dbReference type="SMART" id="SM00390">
    <property type="entry name" value="GoLoco"/>
    <property type="match status" value="2"/>
</dbReference>
<reference evidence="2" key="1">
    <citation type="submission" date="2017-02" db="UniProtKB">
        <authorList>
            <consortium name="WormBaseParasite"/>
        </authorList>
    </citation>
    <scope>IDENTIFICATION</scope>
</reference>
<dbReference type="InterPro" id="IPR003109">
    <property type="entry name" value="GoLoco_motif"/>
</dbReference>
<sequence>LAASGDSLNMENDSFLDLLINLQGARMNDQRADFPGLIRTTSMPNSPSTNAASNTDTTVAVSTTTTVHRNTSSSTVGETTSLMTGAGGGVNLAARMRSASDGLAEVDQTPSVADELAPGDDFFDMIFRLQQKTRINDQRSVLPAALQTQNHHHRTNYRNRHQDCNSSNNNNEDATTAGCHDGGGGGVTPHRLLRVLSVPGGKRRRRGGGGTGNSGNSSSKAAVA</sequence>
<feature type="compositionally biased region" description="Basic residues" evidence="1">
    <location>
        <begin position="150"/>
        <end position="159"/>
    </location>
</feature>
<organism evidence="2">
    <name type="scientific">Hydatigena taeniaeformis</name>
    <name type="common">Feline tapeworm</name>
    <name type="synonym">Taenia taeniaeformis</name>
    <dbReference type="NCBI Taxonomy" id="6205"/>
    <lineage>
        <taxon>Eukaryota</taxon>
        <taxon>Metazoa</taxon>
        <taxon>Spiralia</taxon>
        <taxon>Lophotrochozoa</taxon>
        <taxon>Platyhelminthes</taxon>
        <taxon>Cestoda</taxon>
        <taxon>Eucestoda</taxon>
        <taxon>Cyclophyllidea</taxon>
        <taxon>Taeniidae</taxon>
        <taxon>Hydatigera</taxon>
    </lineage>
</organism>
<name>A0A0R3WT99_HYDTA</name>
<dbReference type="Pfam" id="PF02188">
    <property type="entry name" value="GoLoco"/>
    <property type="match status" value="1"/>
</dbReference>